<feature type="signal peptide" evidence="3">
    <location>
        <begin position="1"/>
        <end position="34"/>
    </location>
</feature>
<dbReference type="PANTHER" id="PTHR21666:SF289">
    <property type="entry name" value="L-ALA--D-GLU ENDOPEPTIDASE"/>
    <property type="match status" value="1"/>
</dbReference>
<dbReference type="InterPro" id="IPR050570">
    <property type="entry name" value="Cell_wall_metabolism_enzyme"/>
</dbReference>
<dbReference type="CDD" id="cd12797">
    <property type="entry name" value="M23_peptidase"/>
    <property type="match status" value="1"/>
</dbReference>
<sequence>MGRPCSYRGSTPTTMVTMSIGSALLVAVLSIAPAADLPPADSPAGASTALTGRGATSQQSGRWAWPLQPQPEVVRRFDAPDQPWLPGHRGVDLAAAVGQSVLAPTDGRVSWSGVVAGRAVVVVTHENGLRSTFEPVAGSPAVGTAVARGDRVGQITATAGHCAPRTCLHWGVLRGDTYLDPLSFVGRASVILLPLS</sequence>
<evidence type="ECO:0000313" key="5">
    <source>
        <dbReference type="EMBL" id="GAA2476526.1"/>
    </source>
</evidence>
<keyword evidence="1 3" id="KW-0732">Signal</keyword>
<protein>
    <recommendedName>
        <fullName evidence="4">M23ase beta-sheet core domain-containing protein</fullName>
    </recommendedName>
</protein>
<organism evidence="5 6">
    <name type="scientific">Terrabacter carboxydivorans</name>
    <dbReference type="NCBI Taxonomy" id="619730"/>
    <lineage>
        <taxon>Bacteria</taxon>
        <taxon>Bacillati</taxon>
        <taxon>Actinomycetota</taxon>
        <taxon>Actinomycetes</taxon>
        <taxon>Micrococcales</taxon>
        <taxon>Intrasporangiaceae</taxon>
        <taxon>Terrabacter</taxon>
    </lineage>
</organism>
<feature type="chain" id="PRO_5046847800" description="M23ase beta-sheet core domain-containing protein" evidence="3">
    <location>
        <begin position="35"/>
        <end position="196"/>
    </location>
</feature>
<feature type="domain" description="M23ase beta-sheet core" evidence="4">
    <location>
        <begin position="87"/>
        <end position="181"/>
    </location>
</feature>
<dbReference type="Proteomes" id="UP001500730">
    <property type="component" value="Unassembled WGS sequence"/>
</dbReference>
<feature type="compositionally biased region" description="Polar residues" evidence="2">
    <location>
        <begin position="48"/>
        <end position="61"/>
    </location>
</feature>
<feature type="region of interest" description="Disordered" evidence="2">
    <location>
        <begin position="40"/>
        <end position="65"/>
    </location>
</feature>
<dbReference type="SUPFAM" id="SSF51261">
    <property type="entry name" value="Duplicated hybrid motif"/>
    <property type="match status" value="1"/>
</dbReference>
<evidence type="ECO:0000313" key="6">
    <source>
        <dbReference type="Proteomes" id="UP001500730"/>
    </source>
</evidence>
<dbReference type="InterPro" id="IPR016047">
    <property type="entry name" value="M23ase_b-sheet_dom"/>
</dbReference>
<evidence type="ECO:0000256" key="3">
    <source>
        <dbReference type="SAM" id="SignalP"/>
    </source>
</evidence>
<proteinExistence type="predicted"/>
<reference evidence="6" key="1">
    <citation type="journal article" date="2019" name="Int. J. Syst. Evol. Microbiol.">
        <title>The Global Catalogue of Microorganisms (GCM) 10K type strain sequencing project: providing services to taxonomists for standard genome sequencing and annotation.</title>
        <authorList>
            <consortium name="The Broad Institute Genomics Platform"/>
            <consortium name="The Broad Institute Genome Sequencing Center for Infectious Disease"/>
            <person name="Wu L."/>
            <person name="Ma J."/>
        </authorList>
    </citation>
    <scope>NUCLEOTIDE SEQUENCE [LARGE SCALE GENOMIC DNA]</scope>
    <source>
        <strain evidence="6">JCM 16259</strain>
    </source>
</reference>
<dbReference type="Gene3D" id="2.70.70.10">
    <property type="entry name" value="Glucose Permease (Domain IIA)"/>
    <property type="match status" value="1"/>
</dbReference>
<dbReference type="PANTHER" id="PTHR21666">
    <property type="entry name" value="PEPTIDASE-RELATED"/>
    <property type="match status" value="1"/>
</dbReference>
<accession>A0ABN3L6M0</accession>
<dbReference type="EMBL" id="BAAARE010000004">
    <property type="protein sequence ID" value="GAA2476526.1"/>
    <property type="molecule type" value="Genomic_DNA"/>
</dbReference>
<dbReference type="InterPro" id="IPR011055">
    <property type="entry name" value="Dup_hybrid_motif"/>
</dbReference>
<evidence type="ECO:0000256" key="1">
    <source>
        <dbReference type="ARBA" id="ARBA00022729"/>
    </source>
</evidence>
<keyword evidence="6" id="KW-1185">Reference proteome</keyword>
<dbReference type="Pfam" id="PF01551">
    <property type="entry name" value="Peptidase_M23"/>
    <property type="match status" value="1"/>
</dbReference>
<evidence type="ECO:0000259" key="4">
    <source>
        <dbReference type="Pfam" id="PF01551"/>
    </source>
</evidence>
<name>A0ABN3L6M0_9MICO</name>
<evidence type="ECO:0000256" key="2">
    <source>
        <dbReference type="SAM" id="MobiDB-lite"/>
    </source>
</evidence>
<gene>
    <name evidence="5" type="ORF">GCM10009858_12440</name>
</gene>
<comment type="caution">
    <text evidence="5">The sequence shown here is derived from an EMBL/GenBank/DDBJ whole genome shotgun (WGS) entry which is preliminary data.</text>
</comment>